<feature type="coiled-coil region" evidence="3">
    <location>
        <begin position="588"/>
        <end position="615"/>
    </location>
</feature>
<dbReference type="Proteomes" id="UP000030764">
    <property type="component" value="Unassembled WGS sequence"/>
</dbReference>
<feature type="region of interest" description="Disordered" evidence="4">
    <location>
        <begin position="713"/>
        <end position="744"/>
    </location>
</feature>
<evidence type="ECO:0000313" key="7">
    <source>
        <dbReference type="Proteomes" id="UP000030764"/>
    </source>
</evidence>
<dbReference type="GO" id="GO:0031588">
    <property type="term" value="C:nucleotide-activated protein kinase complex"/>
    <property type="evidence" value="ECO:0007669"/>
    <property type="project" value="TreeGrafter"/>
</dbReference>
<reference evidence="6 7" key="1">
    <citation type="journal article" date="2014" name="Nat. Genet.">
        <title>Genome and transcriptome of the porcine whipworm Trichuris suis.</title>
        <authorList>
            <person name="Jex A.R."/>
            <person name="Nejsum P."/>
            <person name="Schwarz E.M."/>
            <person name="Hu L."/>
            <person name="Young N.D."/>
            <person name="Hall R.S."/>
            <person name="Korhonen P.K."/>
            <person name="Liao S."/>
            <person name="Thamsborg S."/>
            <person name="Xia J."/>
            <person name="Xu P."/>
            <person name="Wang S."/>
            <person name="Scheerlinck J.P."/>
            <person name="Hofmann A."/>
            <person name="Sternberg P.W."/>
            <person name="Wang J."/>
            <person name="Gasser R.B."/>
        </authorList>
    </citation>
    <scope>NUCLEOTIDE SEQUENCE [LARGE SCALE GENOMIC DNA]</scope>
    <source>
        <strain evidence="6">DCEP-RM93M</strain>
    </source>
</reference>
<feature type="coiled-coil region" evidence="3">
    <location>
        <begin position="264"/>
        <end position="336"/>
    </location>
</feature>
<dbReference type="Gene3D" id="1.10.287.1490">
    <property type="match status" value="2"/>
</dbReference>
<protein>
    <recommendedName>
        <fullName evidence="5">AMP-activated protein kinase glycogen-binding domain-containing protein</fullName>
    </recommendedName>
</protein>
<organism evidence="6 7">
    <name type="scientific">Trichuris suis</name>
    <name type="common">pig whipworm</name>
    <dbReference type="NCBI Taxonomy" id="68888"/>
    <lineage>
        <taxon>Eukaryota</taxon>
        <taxon>Metazoa</taxon>
        <taxon>Ecdysozoa</taxon>
        <taxon>Nematoda</taxon>
        <taxon>Enoplea</taxon>
        <taxon>Dorylaimia</taxon>
        <taxon>Trichinellida</taxon>
        <taxon>Trichuridae</taxon>
        <taxon>Trichuris</taxon>
    </lineage>
</organism>
<keyword evidence="3" id="KW-0175">Coiled coil</keyword>
<feature type="coiled-coil region" evidence="3">
    <location>
        <begin position="154"/>
        <end position="188"/>
    </location>
</feature>
<accession>A0A085MGK5</accession>
<feature type="compositionally biased region" description="Polar residues" evidence="4">
    <location>
        <begin position="718"/>
        <end position="729"/>
    </location>
</feature>
<feature type="coiled-coil region" evidence="3">
    <location>
        <begin position="84"/>
        <end position="111"/>
    </location>
</feature>
<evidence type="ECO:0000256" key="1">
    <source>
        <dbReference type="ARBA" id="ARBA00010926"/>
    </source>
</evidence>
<dbReference type="InterPro" id="IPR013783">
    <property type="entry name" value="Ig-like_fold"/>
</dbReference>
<evidence type="ECO:0000313" key="6">
    <source>
        <dbReference type="EMBL" id="KFD56351.1"/>
    </source>
</evidence>
<dbReference type="GO" id="GO:0005737">
    <property type="term" value="C:cytoplasm"/>
    <property type="evidence" value="ECO:0007669"/>
    <property type="project" value="TreeGrafter"/>
</dbReference>
<comment type="function">
    <text evidence="2">Non-catalytic subunit of AMP-activated protein kinase (AMPK), an energy sensor protein kinase that plays a key role in regulating cellular energy metabolism. In response to reduction of intracellular ATP levels, AMPK activates energy-producing pathways and inhibits energy-consuming processes: inhibits protein, carbohydrate and lipid biosynthesis, as well as cell growth and proliferation. AMPK acts via direct phosphorylation of metabolic enzymes, and by longer-term effects via phosphorylation of transcription regulators. Also acts as a regulator of cellular polarity by remodeling the actin cytoskeleton; probably by indirectly activating myosin. Beta non-catalytic subunit acts as a scaffold on which the AMPK complex assembles, via its C-terminus that bridges alpha (PRKAA1 or PRKAA2) and gamma subunits (PRKAG1, PRKAG2 or PRKAG3).</text>
</comment>
<feature type="coiled-coil region" evidence="3">
    <location>
        <begin position="410"/>
        <end position="561"/>
    </location>
</feature>
<evidence type="ECO:0000259" key="5">
    <source>
        <dbReference type="Pfam" id="PF16561"/>
    </source>
</evidence>
<dbReference type="SUPFAM" id="SSF81296">
    <property type="entry name" value="E set domains"/>
    <property type="match status" value="1"/>
</dbReference>
<evidence type="ECO:0000256" key="3">
    <source>
        <dbReference type="SAM" id="Coils"/>
    </source>
</evidence>
<dbReference type="CDD" id="cd02859">
    <property type="entry name" value="E_set_AMPKbeta_like_N"/>
    <property type="match status" value="1"/>
</dbReference>
<evidence type="ECO:0000256" key="4">
    <source>
        <dbReference type="SAM" id="MobiDB-lite"/>
    </source>
</evidence>
<comment type="similarity">
    <text evidence="1">Belongs to the 5'-AMP-activated protein kinase beta subunit family.</text>
</comment>
<dbReference type="Pfam" id="PF16561">
    <property type="entry name" value="AMPK1_CBM"/>
    <property type="match status" value="1"/>
</dbReference>
<dbReference type="InterPro" id="IPR014756">
    <property type="entry name" value="Ig_E-set"/>
</dbReference>
<dbReference type="EMBL" id="KL363194">
    <property type="protein sequence ID" value="KFD56351.1"/>
    <property type="molecule type" value="Genomic_DNA"/>
</dbReference>
<feature type="domain" description="AMP-activated protein kinase glycogen-binding" evidence="5">
    <location>
        <begin position="939"/>
        <end position="1017"/>
    </location>
</feature>
<dbReference type="InterPro" id="IPR050827">
    <property type="entry name" value="CRP1_MDG1_kinase"/>
</dbReference>
<dbReference type="PANTHER" id="PTHR10343:SF91">
    <property type="entry name" value="AMPK1_CBM DOMAIN-CONTAINING PROTEIN"/>
    <property type="match status" value="1"/>
</dbReference>
<dbReference type="GO" id="GO:0005634">
    <property type="term" value="C:nucleus"/>
    <property type="evidence" value="ECO:0007669"/>
    <property type="project" value="TreeGrafter"/>
</dbReference>
<dbReference type="AlphaFoldDB" id="A0A085MGK5"/>
<keyword evidence="7" id="KW-1185">Reference proteome</keyword>
<feature type="coiled-coil region" evidence="3">
    <location>
        <begin position="643"/>
        <end position="677"/>
    </location>
</feature>
<dbReference type="GO" id="GO:0007165">
    <property type="term" value="P:signal transduction"/>
    <property type="evidence" value="ECO:0007669"/>
    <property type="project" value="TreeGrafter"/>
</dbReference>
<evidence type="ECO:0000256" key="2">
    <source>
        <dbReference type="ARBA" id="ARBA00025180"/>
    </source>
</evidence>
<proteinExistence type="inferred from homology"/>
<dbReference type="GO" id="GO:0019901">
    <property type="term" value="F:protein kinase binding"/>
    <property type="evidence" value="ECO:0007669"/>
    <property type="project" value="TreeGrafter"/>
</dbReference>
<gene>
    <name evidence="6" type="ORF">M513_02806</name>
</gene>
<dbReference type="Gene3D" id="2.60.40.10">
    <property type="entry name" value="Immunoglobulins"/>
    <property type="match status" value="1"/>
</dbReference>
<feature type="coiled-coil region" evidence="3">
    <location>
        <begin position="13"/>
        <end position="40"/>
    </location>
</feature>
<dbReference type="InterPro" id="IPR032640">
    <property type="entry name" value="AMPK1_CBM"/>
</dbReference>
<sequence>MDDQMNDPRIPKLLRENCRCAELEERCREKNAQLHEKENHIYTLQSHIEYLRQKLDRWIRRTKQAEAILEEKNSRQFAMRIPLTDEFTKDYQDLRIQRDELEKQVSSMKDAIYEKTKQLETERGIAVTLTGELAAARENFGKLEGRCLHLEMMVEKREREINSLIEEAKALEQEKKSLINELRRSANDSYLTNKDGSTRSPPNQGNVEIMEETEILQTYCTHNADHNDMCAPPHEMIYEPTRKSGVHRSPQASRGECHLCQSALQEKDRVIDQLREKIHSLESTEKGGKELEERLNALKNEVETKEAQLKVSEETQRRIEKENKEIVDRMKDLTNRLNQLTLGKEEHGDVSPKQEKQYPAYYSGSPTCSKNLSYTKDVQILTNEEAPEIVSLQQKIVSLERALCESQIEVTEMKEKNKKLEDHLHKLGKASKHESAQKQTAHDLQQLQALKHEIEVLRAQVLDSNQAAESMKSEIANARQRVQNLDEQLNQRNTEIQELRKQQQPAGEAINQLQALKDVNENLQAQIKEAHHNIENKNVEIATLCEKKRNLEGELDRCNREFNGQRAPDATEKMKAISLENDSLRALLKERDNAIQALVCKNKKLEEAVERAQSREAVQAIPTTTAEEHSAKTSDEEEKQHIEKELRVQCAQLKARIHKKDREIESLQRMLAEAKAKQGRSGLNKLDNHHHSDTVMSTAHCYSLSDMRTASAKEEEGQLTNEGVYSPNTKAAHGSDSALDAHHEKSGGQTCQCLSWKIKEKQWTAKEALMKEEKGTLEDQLRTAKARLEKMEKALAHGSSCTGNPCFDCTNHLVATSKYHAAEMKTPNTLTAQSYSHREATPPSSLETAVLESESKQMNEAECCSKTGVSFHSEAEEPLARQKKEFCWHSLTSAEVFKRFQPMLSNAFWVRKEPFVDRFKWILCQWTRLSFTETRRYLFRYNMRSAHKVYICGSFFNWELALLMNRRCDGSWEAWIDLPVGRHEFRFIAEQGNWETSPDYASCPNDFGTTNNFIIIQ</sequence>
<dbReference type="PANTHER" id="PTHR10343">
    <property type="entry name" value="5'-AMP-ACTIVATED PROTEIN KINASE , BETA SUBUNIT"/>
    <property type="match status" value="1"/>
</dbReference>
<name>A0A085MGK5_9BILA</name>